<evidence type="ECO:0000313" key="7">
    <source>
        <dbReference type="EMBL" id="KAK6181465.1"/>
    </source>
</evidence>
<reference evidence="7 8" key="1">
    <citation type="submission" date="2024-01" db="EMBL/GenBank/DDBJ databases">
        <title>The genome of the rayed Mediterranean limpet Patella caerulea (Linnaeus, 1758).</title>
        <authorList>
            <person name="Anh-Thu Weber A."/>
            <person name="Halstead-Nussloch G."/>
        </authorList>
    </citation>
    <scope>NUCLEOTIDE SEQUENCE [LARGE SCALE GENOMIC DNA]</scope>
    <source>
        <strain evidence="7">AATW-2023a</strain>
        <tissue evidence="7">Whole specimen</tissue>
    </source>
</reference>
<comment type="caution">
    <text evidence="7">The sequence shown here is derived from an EMBL/GenBank/DDBJ whole genome shotgun (WGS) entry which is preliminary data.</text>
</comment>
<feature type="domain" description="Lactate/malate dehydrogenase C-terminal" evidence="6">
    <location>
        <begin position="292"/>
        <end position="463"/>
    </location>
</feature>
<dbReference type="InterPro" id="IPR015955">
    <property type="entry name" value="Lactate_DH/Glyco_Ohase_4_C"/>
</dbReference>
<dbReference type="SUPFAM" id="SSF51735">
    <property type="entry name" value="NAD(P)-binding Rossmann-fold domains"/>
    <property type="match status" value="1"/>
</dbReference>
<dbReference type="Gene3D" id="3.90.110.10">
    <property type="entry name" value="Lactate dehydrogenase/glycoside hydrolase, family 4, C-terminal"/>
    <property type="match status" value="1"/>
</dbReference>
<dbReference type="Pfam" id="PF00056">
    <property type="entry name" value="Ldh_1_N"/>
    <property type="match status" value="1"/>
</dbReference>
<dbReference type="EMBL" id="JAZGQO010000007">
    <property type="protein sequence ID" value="KAK6181465.1"/>
    <property type="molecule type" value="Genomic_DNA"/>
</dbReference>
<evidence type="ECO:0000256" key="1">
    <source>
        <dbReference type="ARBA" id="ARBA00009613"/>
    </source>
</evidence>
<evidence type="ECO:0000259" key="5">
    <source>
        <dbReference type="Pfam" id="PF00056"/>
    </source>
</evidence>
<dbReference type="FunFam" id="3.40.50.720:FF:000144">
    <property type="entry name" value="Malate dehydrogenase [NADP]"/>
    <property type="match status" value="1"/>
</dbReference>
<protein>
    <recommendedName>
        <fullName evidence="2">Malate dehydrogenase, cytoplasmic</fullName>
    </recommendedName>
</protein>
<feature type="domain" description="Lactate/malate dehydrogenase N-terminal" evidence="5">
    <location>
        <begin position="165"/>
        <end position="281"/>
    </location>
</feature>
<feature type="region of interest" description="Disordered" evidence="4">
    <location>
        <begin position="462"/>
        <end position="560"/>
    </location>
</feature>
<evidence type="ECO:0000256" key="2">
    <source>
        <dbReference type="ARBA" id="ARBA00019899"/>
    </source>
</evidence>
<dbReference type="InterPro" id="IPR036291">
    <property type="entry name" value="NAD(P)-bd_dom_sf"/>
</dbReference>
<gene>
    <name evidence="7" type="ORF">SNE40_009309</name>
</gene>
<evidence type="ECO:0000313" key="8">
    <source>
        <dbReference type="Proteomes" id="UP001347796"/>
    </source>
</evidence>
<dbReference type="GO" id="GO:0016615">
    <property type="term" value="F:malate dehydrogenase activity"/>
    <property type="evidence" value="ECO:0007669"/>
    <property type="project" value="InterPro"/>
</dbReference>
<keyword evidence="8" id="KW-1185">Reference proteome</keyword>
<name>A0AAN8JSB4_PATCE</name>
<keyword evidence="3" id="KW-0560">Oxidoreductase</keyword>
<accession>A0AAN8JSB4</accession>
<dbReference type="InterPro" id="IPR010945">
    <property type="entry name" value="Malate_DH_type2"/>
</dbReference>
<dbReference type="Proteomes" id="UP001347796">
    <property type="component" value="Unassembled WGS sequence"/>
</dbReference>
<evidence type="ECO:0000256" key="4">
    <source>
        <dbReference type="SAM" id="MobiDB-lite"/>
    </source>
</evidence>
<dbReference type="Gene3D" id="3.40.50.720">
    <property type="entry name" value="NAD(P)-binding Rossmann-like Domain"/>
    <property type="match status" value="1"/>
</dbReference>
<dbReference type="InterPro" id="IPR001236">
    <property type="entry name" value="Lactate/malate_DH_N"/>
</dbReference>
<organism evidence="7 8">
    <name type="scientific">Patella caerulea</name>
    <name type="common">Rayed Mediterranean limpet</name>
    <dbReference type="NCBI Taxonomy" id="87958"/>
    <lineage>
        <taxon>Eukaryota</taxon>
        <taxon>Metazoa</taxon>
        <taxon>Spiralia</taxon>
        <taxon>Lophotrochozoa</taxon>
        <taxon>Mollusca</taxon>
        <taxon>Gastropoda</taxon>
        <taxon>Patellogastropoda</taxon>
        <taxon>Patelloidea</taxon>
        <taxon>Patellidae</taxon>
        <taxon>Patella</taxon>
    </lineage>
</organism>
<dbReference type="SUPFAM" id="SSF56327">
    <property type="entry name" value="LDH C-terminal domain-like"/>
    <property type="match status" value="1"/>
</dbReference>
<dbReference type="GO" id="GO:0006108">
    <property type="term" value="P:malate metabolic process"/>
    <property type="evidence" value="ECO:0007669"/>
    <property type="project" value="InterPro"/>
</dbReference>
<proteinExistence type="inferred from homology"/>
<feature type="compositionally biased region" description="Basic and acidic residues" evidence="4">
    <location>
        <begin position="516"/>
        <end position="532"/>
    </location>
</feature>
<evidence type="ECO:0000256" key="3">
    <source>
        <dbReference type="ARBA" id="ARBA00023002"/>
    </source>
</evidence>
<dbReference type="PANTHER" id="PTHR23382">
    <property type="entry name" value="MALATE DEHYDROGENASE"/>
    <property type="match status" value="1"/>
</dbReference>
<dbReference type="GO" id="GO:0016616">
    <property type="term" value="F:oxidoreductase activity, acting on the CH-OH group of donors, NAD or NADP as acceptor"/>
    <property type="evidence" value="ECO:0007669"/>
    <property type="project" value="InterPro"/>
</dbReference>
<dbReference type="Pfam" id="PF02866">
    <property type="entry name" value="Ldh_1_C"/>
    <property type="match status" value="1"/>
</dbReference>
<sequence>MAKFVIAGRDDCPYYAKAELLGDRLNKNLPNFNLHKIVKTKSEWETWLSDTCSERGWTANKSPLVWRELLERGGKGVLIGGANEFQEYVNGYYGIQSSMVSDDMRKIAEENSRVKAEVDAEETAFKAQSKPLHVCLSNANNPICYQMIKDLASGEAFGPSNEITLRLLDENEENAESLSGLKMEAEDLNENLLRDVKVTSDPREAFKDCGTILLIDDLQKKEDESQQDWLKRNVELYVKYAKIINEVAKKNVKVMVAGNGPVNLCATMMIRNAPNIPRQNIVAMSRMVENYAKSVIGGKLNLNTSCVLDLLVWGNINGVKYVDVSQCKVTNYDGAIWGPPTFTLPAVELIHDSKWIEGGYLELLDKRKDTVTESLHRPPAVAFASAVISMLNHWWHGSPQGELFSLGVYSDGWYGVPEGLVFSYPVTMHPKGYWNVVQDVNIPDEVKEKLQKAVNDIQGEIDLLTAPPPPPQMAESETQAGESVLTEADSDGEKKVFGLALEQENNDSGNIEENTEEIKVETENVDEKKEESTEQVEIENVDENKEEIQTTEVENENVDV</sequence>
<evidence type="ECO:0000259" key="6">
    <source>
        <dbReference type="Pfam" id="PF02866"/>
    </source>
</evidence>
<comment type="similarity">
    <text evidence="1">Belongs to the LDH/MDH superfamily. MDH type 2 family.</text>
</comment>
<dbReference type="InterPro" id="IPR022383">
    <property type="entry name" value="Lactate/malate_DH_C"/>
</dbReference>
<dbReference type="AlphaFoldDB" id="A0AAN8JSB4"/>